<dbReference type="InterPro" id="IPR035994">
    <property type="entry name" value="Nucleoside_phosphorylase_sf"/>
</dbReference>
<name>A0A068TV39_COFCA</name>
<dbReference type="Gene3D" id="3.40.50.1580">
    <property type="entry name" value="Nucleoside phosphorylase domain"/>
    <property type="match status" value="1"/>
</dbReference>
<dbReference type="AlphaFoldDB" id="A0A068TV39"/>
<keyword evidence="3" id="KW-1185">Reference proteome</keyword>
<gene>
    <name evidence="2" type="ORF">GSCOC_T00029535001</name>
</gene>
<dbReference type="Gramene" id="CDO99839">
    <property type="protein sequence ID" value="CDO99839"/>
    <property type="gene ID" value="GSCOC_T00029535001"/>
</dbReference>
<protein>
    <recommendedName>
        <fullName evidence="1">Nucleoside phosphorylase domain-containing protein</fullName>
    </recommendedName>
</protein>
<dbReference type="GO" id="GO:0009116">
    <property type="term" value="P:nucleoside metabolic process"/>
    <property type="evidence" value="ECO:0007669"/>
    <property type="project" value="InterPro"/>
</dbReference>
<dbReference type="Pfam" id="PF01048">
    <property type="entry name" value="PNP_UDP_1"/>
    <property type="match status" value="1"/>
</dbReference>
<dbReference type="CDD" id="cd09008">
    <property type="entry name" value="MTAN"/>
    <property type="match status" value="1"/>
</dbReference>
<dbReference type="OrthoDB" id="1916878at2759"/>
<dbReference type="PANTHER" id="PTHR21234">
    <property type="entry name" value="PURINE NUCLEOSIDE PHOSPHORYLASE"/>
    <property type="match status" value="1"/>
</dbReference>
<dbReference type="OMA" id="GRICGHR"/>
<dbReference type="SUPFAM" id="SSF53167">
    <property type="entry name" value="Purine and uridine phosphorylases"/>
    <property type="match status" value="1"/>
</dbReference>
<proteinExistence type="predicted"/>
<accession>A0A068TV39</accession>
<organism evidence="2 3">
    <name type="scientific">Coffea canephora</name>
    <name type="common">Robusta coffee</name>
    <dbReference type="NCBI Taxonomy" id="49390"/>
    <lineage>
        <taxon>Eukaryota</taxon>
        <taxon>Viridiplantae</taxon>
        <taxon>Streptophyta</taxon>
        <taxon>Embryophyta</taxon>
        <taxon>Tracheophyta</taxon>
        <taxon>Spermatophyta</taxon>
        <taxon>Magnoliopsida</taxon>
        <taxon>eudicotyledons</taxon>
        <taxon>Gunneridae</taxon>
        <taxon>Pentapetalae</taxon>
        <taxon>asterids</taxon>
        <taxon>lamiids</taxon>
        <taxon>Gentianales</taxon>
        <taxon>Rubiaceae</taxon>
        <taxon>Ixoroideae</taxon>
        <taxon>Gardenieae complex</taxon>
        <taxon>Bertiereae - Coffeeae clade</taxon>
        <taxon>Coffeeae</taxon>
        <taxon>Coffea</taxon>
    </lineage>
</organism>
<dbReference type="InterPro" id="IPR000845">
    <property type="entry name" value="Nucleoside_phosphorylase_d"/>
</dbReference>
<dbReference type="GO" id="GO:0003824">
    <property type="term" value="F:catalytic activity"/>
    <property type="evidence" value="ECO:0007669"/>
    <property type="project" value="InterPro"/>
</dbReference>
<dbReference type="InParanoid" id="A0A068TV39"/>
<feature type="domain" description="Nucleoside phosphorylase" evidence="1">
    <location>
        <begin position="32"/>
        <end position="276"/>
    </location>
</feature>
<dbReference type="EMBL" id="HG739088">
    <property type="protein sequence ID" value="CDO99839.1"/>
    <property type="molecule type" value="Genomic_DNA"/>
</dbReference>
<evidence type="ECO:0000313" key="3">
    <source>
        <dbReference type="Proteomes" id="UP000295252"/>
    </source>
</evidence>
<evidence type="ECO:0000313" key="2">
    <source>
        <dbReference type="EMBL" id="CDO99839.1"/>
    </source>
</evidence>
<reference evidence="3" key="1">
    <citation type="journal article" date="2014" name="Science">
        <title>The coffee genome provides insight into the convergent evolution of caffeine biosynthesis.</title>
        <authorList>
            <person name="Denoeud F."/>
            <person name="Carretero-Paulet L."/>
            <person name="Dereeper A."/>
            <person name="Droc G."/>
            <person name="Guyot R."/>
            <person name="Pietrella M."/>
            <person name="Zheng C."/>
            <person name="Alberti A."/>
            <person name="Anthony F."/>
            <person name="Aprea G."/>
            <person name="Aury J.M."/>
            <person name="Bento P."/>
            <person name="Bernard M."/>
            <person name="Bocs S."/>
            <person name="Campa C."/>
            <person name="Cenci A."/>
            <person name="Combes M.C."/>
            <person name="Crouzillat D."/>
            <person name="Da Silva C."/>
            <person name="Daddiego L."/>
            <person name="De Bellis F."/>
            <person name="Dussert S."/>
            <person name="Garsmeur O."/>
            <person name="Gayraud T."/>
            <person name="Guignon V."/>
            <person name="Jahn K."/>
            <person name="Jamilloux V."/>
            <person name="Joet T."/>
            <person name="Labadie K."/>
            <person name="Lan T."/>
            <person name="Leclercq J."/>
            <person name="Lepelley M."/>
            <person name="Leroy T."/>
            <person name="Li L.T."/>
            <person name="Librado P."/>
            <person name="Lopez L."/>
            <person name="Munoz A."/>
            <person name="Noel B."/>
            <person name="Pallavicini A."/>
            <person name="Perrotta G."/>
            <person name="Poncet V."/>
            <person name="Pot D."/>
            <person name="Priyono X."/>
            <person name="Rigoreau M."/>
            <person name="Rouard M."/>
            <person name="Rozas J."/>
            <person name="Tranchant-Dubreuil C."/>
            <person name="VanBuren R."/>
            <person name="Zhang Q."/>
            <person name="Andrade A.C."/>
            <person name="Argout X."/>
            <person name="Bertrand B."/>
            <person name="de Kochko A."/>
            <person name="Graziosi G."/>
            <person name="Henry R.J."/>
            <person name="Jayarama X."/>
            <person name="Ming R."/>
            <person name="Nagai C."/>
            <person name="Rounsley S."/>
            <person name="Sankoff D."/>
            <person name="Giuliano G."/>
            <person name="Albert V.A."/>
            <person name="Wincker P."/>
            <person name="Lashermes P."/>
        </authorList>
    </citation>
    <scope>NUCLEOTIDE SEQUENCE [LARGE SCALE GENOMIC DNA]</scope>
    <source>
        <strain evidence="3">cv. DH200-94</strain>
    </source>
</reference>
<dbReference type="PANTHER" id="PTHR21234:SF30">
    <property type="entry name" value="PHOSPHORYLASE SUPERFAMILY PROTEIN"/>
    <property type="match status" value="1"/>
</dbReference>
<sequence>MALSRLRNPVISRAPSLLRARFFSSTCRSLPRRYHIGTIGSNDVIIVGCGTGLVNAAATTQVLLDFFKISAVIHFGTAGGADSSLSVGDVVIPMQFSQTGLWDWLKSETAAQPDNGVADLEFRRYHIPADGYNLLGRVAYMKEYFFSPTGEPDVPERKFWFEASEDLLQIASTLEGIELNQCLNKVCLPQKPKLVLGVNGTTANFFVDNAAYRDFLHKTFDVASIDMESAAVIMTSLANGHSVIAIRGLANLAGSEEEGEDSSESYDAIVAANVEKTVVALVNNIPSTRLGRICGHRKCSA</sequence>
<dbReference type="PhylomeDB" id="A0A068TV39"/>
<dbReference type="Proteomes" id="UP000295252">
    <property type="component" value="Chromosome IV"/>
</dbReference>
<evidence type="ECO:0000259" key="1">
    <source>
        <dbReference type="Pfam" id="PF01048"/>
    </source>
</evidence>